<comment type="caution">
    <text evidence="2">The sequence shown here is derived from an EMBL/GenBank/DDBJ whole genome shotgun (WGS) entry which is preliminary data.</text>
</comment>
<feature type="compositionally biased region" description="Basic residues" evidence="1">
    <location>
        <begin position="1"/>
        <end position="10"/>
    </location>
</feature>
<sequence>MAVPTRRTRPAARTAPVRRTEPKAPALPSALKEAHLLEHELAPEARFEGLAFYDLDLTDSLAEQVEFSQCRFRGARMAESKLPGVRLADCVVEQSDWSNLRAEQGTMSRVSLAGSRMTGLAWNGGMLRDVAVDDCKLDLTNWRASRFDGVFMSGSNLTGADFTDADLRGATFTGCDLSGAQFSNAKMEGARFRRCELAGIGGVTSWRGVVVHPEDLMGLSHVLAKALGIVVEQAP</sequence>
<evidence type="ECO:0008006" key="4">
    <source>
        <dbReference type="Google" id="ProtNLM"/>
    </source>
</evidence>
<dbReference type="Pfam" id="PF00805">
    <property type="entry name" value="Pentapeptide"/>
    <property type="match status" value="1"/>
</dbReference>
<reference evidence="2" key="1">
    <citation type="submission" date="2021-03" db="EMBL/GenBank/DDBJ databases">
        <title>Whole genome shotgun sequence of Actinoplanes consettensis NBRC 14913.</title>
        <authorList>
            <person name="Komaki H."/>
            <person name="Tamura T."/>
        </authorList>
    </citation>
    <scope>NUCLEOTIDE SEQUENCE</scope>
    <source>
        <strain evidence="2">NBRC 14913</strain>
    </source>
</reference>
<dbReference type="Pfam" id="PF13599">
    <property type="entry name" value="Pentapeptide_4"/>
    <property type="match status" value="1"/>
</dbReference>
<dbReference type="AlphaFoldDB" id="A0A919SXW2"/>
<dbReference type="EMBL" id="BOQP01000041">
    <property type="protein sequence ID" value="GIM80039.1"/>
    <property type="molecule type" value="Genomic_DNA"/>
</dbReference>
<dbReference type="PANTHER" id="PTHR14136">
    <property type="entry name" value="BTB_POZ DOMAIN-CONTAINING PROTEIN KCTD9"/>
    <property type="match status" value="1"/>
</dbReference>
<dbReference type="SUPFAM" id="SSF141571">
    <property type="entry name" value="Pentapeptide repeat-like"/>
    <property type="match status" value="1"/>
</dbReference>
<gene>
    <name evidence="2" type="ORF">Aco04nite_68590</name>
</gene>
<accession>A0A919SXW2</accession>
<dbReference type="PANTHER" id="PTHR14136:SF17">
    <property type="entry name" value="BTB_POZ DOMAIN-CONTAINING PROTEIN KCTD9"/>
    <property type="match status" value="1"/>
</dbReference>
<proteinExistence type="predicted"/>
<organism evidence="2 3">
    <name type="scientific">Winogradskya consettensis</name>
    <dbReference type="NCBI Taxonomy" id="113560"/>
    <lineage>
        <taxon>Bacteria</taxon>
        <taxon>Bacillati</taxon>
        <taxon>Actinomycetota</taxon>
        <taxon>Actinomycetes</taxon>
        <taxon>Micromonosporales</taxon>
        <taxon>Micromonosporaceae</taxon>
        <taxon>Winogradskya</taxon>
    </lineage>
</organism>
<dbReference type="InterPro" id="IPR001646">
    <property type="entry name" value="5peptide_repeat"/>
</dbReference>
<evidence type="ECO:0000256" key="1">
    <source>
        <dbReference type="SAM" id="MobiDB-lite"/>
    </source>
</evidence>
<dbReference type="Proteomes" id="UP000680865">
    <property type="component" value="Unassembled WGS sequence"/>
</dbReference>
<keyword evidence="3" id="KW-1185">Reference proteome</keyword>
<protein>
    <recommendedName>
        <fullName evidence="4">Pentapeptide repeat-containing protein</fullName>
    </recommendedName>
</protein>
<dbReference type="Gene3D" id="2.160.20.80">
    <property type="entry name" value="E3 ubiquitin-protein ligase SopA"/>
    <property type="match status" value="1"/>
</dbReference>
<dbReference type="InterPro" id="IPR051082">
    <property type="entry name" value="Pentapeptide-BTB/POZ_domain"/>
</dbReference>
<evidence type="ECO:0000313" key="3">
    <source>
        <dbReference type="Proteomes" id="UP000680865"/>
    </source>
</evidence>
<evidence type="ECO:0000313" key="2">
    <source>
        <dbReference type="EMBL" id="GIM80039.1"/>
    </source>
</evidence>
<name>A0A919SXW2_9ACTN</name>
<feature type="region of interest" description="Disordered" evidence="1">
    <location>
        <begin position="1"/>
        <end position="25"/>
    </location>
</feature>